<dbReference type="RefSeq" id="WP_209373318.1">
    <property type="nucleotide sequence ID" value="NZ_JAGIZA010000005.1"/>
</dbReference>
<dbReference type="GO" id="GO:0009055">
    <property type="term" value="F:electron transfer activity"/>
    <property type="evidence" value="ECO:0007669"/>
    <property type="project" value="InterPro"/>
</dbReference>
<protein>
    <submittedName>
        <fullName evidence="15">Cytochrome b</fullName>
    </submittedName>
</protein>
<dbReference type="PANTHER" id="PTHR30529">
    <property type="entry name" value="CYTOCHROME B561"/>
    <property type="match status" value="1"/>
</dbReference>
<evidence type="ECO:0000256" key="5">
    <source>
        <dbReference type="ARBA" id="ARBA00022617"/>
    </source>
</evidence>
<dbReference type="Proteomes" id="UP000677537">
    <property type="component" value="Unassembled WGS sequence"/>
</dbReference>
<evidence type="ECO:0000256" key="8">
    <source>
        <dbReference type="ARBA" id="ARBA00022982"/>
    </source>
</evidence>
<dbReference type="InterPro" id="IPR052168">
    <property type="entry name" value="Cytochrome_b561_oxidase"/>
</dbReference>
<comment type="similarity">
    <text evidence="12">Belongs to the cytochrome b561 family.</text>
</comment>
<evidence type="ECO:0000259" key="14">
    <source>
        <dbReference type="Pfam" id="PF01292"/>
    </source>
</evidence>
<keyword evidence="8" id="KW-0249">Electron transport</keyword>
<evidence type="ECO:0000256" key="7">
    <source>
        <dbReference type="ARBA" id="ARBA00022723"/>
    </source>
</evidence>
<keyword evidence="9 13" id="KW-1133">Transmembrane helix</keyword>
<dbReference type="AlphaFoldDB" id="A0A940MWX6"/>
<comment type="subcellular location">
    <subcellularLocation>
        <location evidence="2">Cell membrane</location>
        <topology evidence="2">Multi-pass membrane protein</topology>
    </subcellularLocation>
</comment>
<evidence type="ECO:0000313" key="16">
    <source>
        <dbReference type="Proteomes" id="UP000677537"/>
    </source>
</evidence>
<evidence type="ECO:0000256" key="4">
    <source>
        <dbReference type="ARBA" id="ARBA00022475"/>
    </source>
</evidence>
<dbReference type="PANTHER" id="PTHR30529:SF1">
    <property type="entry name" value="CYTOCHROME B561 HOMOLOG 2"/>
    <property type="match status" value="1"/>
</dbReference>
<comment type="cofactor">
    <cofactor evidence="1">
        <name>heme b</name>
        <dbReference type="ChEBI" id="CHEBI:60344"/>
    </cofactor>
</comment>
<proteinExistence type="inferred from homology"/>
<keyword evidence="5" id="KW-0349">Heme</keyword>
<name>A0A940MWX6_9PROT</name>
<dbReference type="InterPro" id="IPR011577">
    <property type="entry name" value="Cyt_b561_bac/Ni-Hgenase"/>
</dbReference>
<feature type="transmembrane region" description="Helical" evidence="13">
    <location>
        <begin position="28"/>
        <end position="50"/>
    </location>
</feature>
<evidence type="ECO:0000313" key="15">
    <source>
        <dbReference type="EMBL" id="MBP0493193.1"/>
    </source>
</evidence>
<sequence length="209" mass="22125">MSRSHGSADVAPSPLLDSPDRYGLVSRALHWGMAALFAWQFAGMGIKLALGRHPVSSFFVGTHYGVGTLLFVLVLLRGSWGLLSAHRRPPHRPGPLGWAASLGHLAIYALMVVVPSLALLRQYGSGRAFAPFGIPLWEAHEAKIPALVEAGNAAHGELAWFLLAVVAGHVAMVVIHRFALGHDVLPRMAGRLGAPLPAPSPEGAAAARR</sequence>
<organism evidence="15 16">
    <name type="scientific">Roseomonas indoligenes</name>
    <dbReference type="NCBI Taxonomy" id="2820811"/>
    <lineage>
        <taxon>Bacteria</taxon>
        <taxon>Pseudomonadati</taxon>
        <taxon>Pseudomonadota</taxon>
        <taxon>Alphaproteobacteria</taxon>
        <taxon>Acetobacterales</taxon>
        <taxon>Roseomonadaceae</taxon>
        <taxon>Roseomonas</taxon>
    </lineage>
</organism>
<feature type="transmembrane region" description="Helical" evidence="13">
    <location>
        <begin position="57"/>
        <end position="76"/>
    </location>
</feature>
<reference evidence="15" key="1">
    <citation type="submission" date="2021-03" db="EMBL/GenBank/DDBJ databases">
        <authorList>
            <person name="So Y."/>
        </authorList>
    </citation>
    <scope>NUCLEOTIDE SEQUENCE</scope>
    <source>
        <strain evidence="15">SG15</strain>
    </source>
</reference>
<evidence type="ECO:0000256" key="9">
    <source>
        <dbReference type="ARBA" id="ARBA00022989"/>
    </source>
</evidence>
<feature type="transmembrane region" description="Helical" evidence="13">
    <location>
        <begin position="96"/>
        <end position="120"/>
    </location>
</feature>
<dbReference type="GO" id="GO:0020037">
    <property type="term" value="F:heme binding"/>
    <property type="evidence" value="ECO:0007669"/>
    <property type="project" value="TreeGrafter"/>
</dbReference>
<keyword evidence="4" id="KW-1003">Cell membrane</keyword>
<dbReference type="GO" id="GO:0022904">
    <property type="term" value="P:respiratory electron transport chain"/>
    <property type="evidence" value="ECO:0007669"/>
    <property type="project" value="InterPro"/>
</dbReference>
<dbReference type="GO" id="GO:0046872">
    <property type="term" value="F:metal ion binding"/>
    <property type="evidence" value="ECO:0007669"/>
    <property type="project" value="UniProtKB-KW"/>
</dbReference>
<evidence type="ECO:0000256" key="10">
    <source>
        <dbReference type="ARBA" id="ARBA00023004"/>
    </source>
</evidence>
<keyword evidence="16" id="KW-1185">Reference proteome</keyword>
<keyword evidence="11 13" id="KW-0472">Membrane</keyword>
<evidence type="ECO:0000256" key="11">
    <source>
        <dbReference type="ARBA" id="ARBA00023136"/>
    </source>
</evidence>
<evidence type="ECO:0000256" key="6">
    <source>
        <dbReference type="ARBA" id="ARBA00022692"/>
    </source>
</evidence>
<keyword evidence="7" id="KW-0479">Metal-binding</keyword>
<evidence type="ECO:0000256" key="2">
    <source>
        <dbReference type="ARBA" id="ARBA00004651"/>
    </source>
</evidence>
<keyword evidence="10" id="KW-0408">Iron</keyword>
<evidence type="ECO:0000256" key="13">
    <source>
        <dbReference type="SAM" id="Phobius"/>
    </source>
</evidence>
<feature type="transmembrane region" description="Helical" evidence="13">
    <location>
        <begin position="158"/>
        <end position="179"/>
    </location>
</feature>
<evidence type="ECO:0000256" key="1">
    <source>
        <dbReference type="ARBA" id="ARBA00001970"/>
    </source>
</evidence>
<gene>
    <name evidence="15" type="ORF">J5Y10_10445</name>
</gene>
<accession>A0A940MWX6</accession>
<comment type="caution">
    <text evidence="15">The sequence shown here is derived from an EMBL/GenBank/DDBJ whole genome shotgun (WGS) entry which is preliminary data.</text>
</comment>
<keyword evidence="6 13" id="KW-0812">Transmembrane</keyword>
<dbReference type="Pfam" id="PF01292">
    <property type="entry name" value="Ni_hydr_CYTB"/>
    <property type="match status" value="1"/>
</dbReference>
<evidence type="ECO:0000256" key="12">
    <source>
        <dbReference type="ARBA" id="ARBA00037975"/>
    </source>
</evidence>
<dbReference type="SUPFAM" id="SSF81342">
    <property type="entry name" value="Transmembrane di-heme cytochromes"/>
    <property type="match status" value="1"/>
</dbReference>
<dbReference type="GO" id="GO:0005886">
    <property type="term" value="C:plasma membrane"/>
    <property type="evidence" value="ECO:0007669"/>
    <property type="project" value="UniProtKB-SubCell"/>
</dbReference>
<evidence type="ECO:0000256" key="3">
    <source>
        <dbReference type="ARBA" id="ARBA00022448"/>
    </source>
</evidence>
<keyword evidence="3" id="KW-0813">Transport</keyword>
<dbReference type="InterPro" id="IPR016174">
    <property type="entry name" value="Di-haem_cyt_TM"/>
</dbReference>
<feature type="domain" description="Cytochrome b561 bacterial/Ni-hydrogenase" evidence="14">
    <location>
        <begin position="21"/>
        <end position="189"/>
    </location>
</feature>
<dbReference type="EMBL" id="JAGIZA010000005">
    <property type="protein sequence ID" value="MBP0493193.1"/>
    <property type="molecule type" value="Genomic_DNA"/>
</dbReference>